<feature type="compositionally biased region" description="Acidic residues" evidence="1">
    <location>
        <begin position="271"/>
        <end position="281"/>
    </location>
</feature>
<feature type="region of interest" description="Disordered" evidence="1">
    <location>
        <begin position="244"/>
        <end position="281"/>
    </location>
</feature>
<dbReference type="SUPFAM" id="SSF56854">
    <property type="entry name" value="Bcl-2 inhibitors of programmed cell death"/>
    <property type="match status" value="1"/>
</dbReference>
<comment type="caution">
    <text evidence="2">The sequence shown here is derived from an EMBL/GenBank/DDBJ whole genome shotgun (WGS) entry which is preliminary data.</text>
</comment>
<dbReference type="InterPro" id="IPR036834">
    <property type="entry name" value="Bcl-2-like_sf"/>
</dbReference>
<feature type="compositionally biased region" description="Acidic residues" evidence="1">
    <location>
        <begin position="246"/>
        <end position="258"/>
    </location>
</feature>
<dbReference type="GO" id="GO:0042981">
    <property type="term" value="P:regulation of apoptotic process"/>
    <property type="evidence" value="ECO:0007669"/>
    <property type="project" value="InterPro"/>
</dbReference>
<sequence length="344" mass="39445">METDKEAETFSEALFTYLWFTENLVSGNTAASIVGDMAEFIAEVAKAVVVLSALTVPAFNESMEEYFKRNDMSRRSVFTFLVNYCFNNHAETDDIFCVILNTCTFVYRLVIFCQHRGHTEYVELASMCWAEIFESDLKNDFYANGGWEQFHNYVVSSCYVPKDTDTDHMAFVSFLEEINYLFPKLKVSESQQEYVIRFSASSEMNRCQHHGLSLMDTMAEATAVLLNPLKFMPNAENNSVFIISDDSADENDDEESDLEERFRQLNPTSDESSEQEYEDSDEELFKELVKESLDSIKKLDEAPFSADCVVCQNNGDIRKISCKEEVCLKHNPGSFYYLVTRSDA</sequence>
<dbReference type="Proteomes" id="UP000887116">
    <property type="component" value="Unassembled WGS sequence"/>
</dbReference>
<dbReference type="AlphaFoldDB" id="A0A8X6HU35"/>
<protein>
    <submittedName>
        <fullName evidence="2">Uncharacterized protein</fullName>
    </submittedName>
</protein>
<dbReference type="OrthoDB" id="6424149at2759"/>
<gene>
    <name evidence="2" type="primary">AVEN_57817_1</name>
    <name evidence="2" type="ORF">TNCT_452651</name>
</gene>
<evidence type="ECO:0000313" key="2">
    <source>
        <dbReference type="EMBL" id="GFR28520.1"/>
    </source>
</evidence>
<organism evidence="2 3">
    <name type="scientific">Trichonephila clavata</name>
    <name type="common">Joro spider</name>
    <name type="synonym">Nephila clavata</name>
    <dbReference type="NCBI Taxonomy" id="2740835"/>
    <lineage>
        <taxon>Eukaryota</taxon>
        <taxon>Metazoa</taxon>
        <taxon>Ecdysozoa</taxon>
        <taxon>Arthropoda</taxon>
        <taxon>Chelicerata</taxon>
        <taxon>Arachnida</taxon>
        <taxon>Araneae</taxon>
        <taxon>Araneomorphae</taxon>
        <taxon>Entelegynae</taxon>
        <taxon>Araneoidea</taxon>
        <taxon>Nephilidae</taxon>
        <taxon>Trichonephila</taxon>
    </lineage>
</organism>
<name>A0A8X6HU35_TRICU</name>
<accession>A0A8X6HU35</accession>
<evidence type="ECO:0000313" key="3">
    <source>
        <dbReference type="Proteomes" id="UP000887116"/>
    </source>
</evidence>
<keyword evidence="3" id="KW-1185">Reference proteome</keyword>
<reference evidence="2" key="1">
    <citation type="submission" date="2020-07" db="EMBL/GenBank/DDBJ databases">
        <title>Multicomponent nature underlies the extraordinary mechanical properties of spider dragline silk.</title>
        <authorList>
            <person name="Kono N."/>
            <person name="Nakamura H."/>
            <person name="Mori M."/>
            <person name="Yoshida Y."/>
            <person name="Ohtoshi R."/>
            <person name="Malay A.D."/>
            <person name="Moran D.A.P."/>
            <person name="Tomita M."/>
            <person name="Numata K."/>
            <person name="Arakawa K."/>
        </authorList>
    </citation>
    <scope>NUCLEOTIDE SEQUENCE</scope>
</reference>
<proteinExistence type="predicted"/>
<dbReference type="EMBL" id="BMAO01009075">
    <property type="protein sequence ID" value="GFR28520.1"/>
    <property type="molecule type" value="Genomic_DNA"/>
</dbReference>
<evidence type="ECO:0000256" key="1">
    <source>
        <dbReference type="SAM" id="MobiDB-lite"/>
    </source>
</evidence>